<sequence length="105" mass="12261">MYEVINKLLPANKIQTIMDFQFGFNIALGLIAFLGGWILNNLRDNLKDLYEKDNTQTDKIQDIHILVAGEYVKREELEKLSIAIFNKLDKIEHKLDAKLDKRDQQ</sequence>
<dbReference type="EMBL" id="LR796815">
    <property type="protein sequence ID" value="CAB4167647.1"/>
    <property type="molecule type" value="Genomic_DNA"/>
</dbReference>
<evidence type="ECO:0000313" key="2">
    <source>
        <dbReference type="EMBL" id="CAB4167647.1"/>
    </source>
</evidence>
<dbReference type="EMBL" id="LR796858">
    <property type="protein sequence ID" value="CAB4171001.1"/>
    <property type="molecule type" value="Genomic_DNA"/>
</dbReference>
<evidence type="ECO:0000313" key="5">
    <source>
        <dbReference type="EMBL" id="CAB4223037.1"/>
    </source>
</evidence>
<accession>A0A6J5PNU4</accession>
<keyword evidence="1" id="KW-0812">Transmembrane</keyword>
<name>A0A6J5PNU4_9CAUD</name>
<keyword evidence="1" id="KW-0472">Membrane</keyword>
<evidence type="ECO:0000313" key="3">
    <source>
        <dbReference type="EMBL" id="CAB4171001.1"/>
    </source>
</evidence>
<keyword evidence="1" id="KW-1133">Transmembrane helix</keyword>
<reference evidence="3" key="1">
    <citation type="submission" date="2020-05" db="EMBL/GenBank/DDBJ databases">
        <authorList>
            <person name="Chiriac C."/>
            <person name="Salcher M."/>
            <person name="Ghai R."/>
            <person name="Kavagutti S V."/>
        </authorList>
    </citation>
    <scope>NUCLEOTIDE SEQUENCE</scope>
</reference>
<evidence type="ECO:0000256" key="1">
    <source>
        <dbReference type="SAM" id="Phobius"/>
    </source>
</evidence>
<feature type="transmembrane region" description="Helical" evidence="1">
    <location>
        <begin position="20"/>
        <end position="39"/>
    </location>
</feature>
<dbReference type="EMBL" id="LR796944">
    <property type="protein sequence ID" value="CAB4176303.1"/>
    <property type="molecule type" value="Genomic_DNA"/>
</dbReference>
<evidence type="ECO:0000313" key="4">
    <source>
        <dbReference type="EMBL" id="CAB4176303.1"/>
    </source>
</evidence>
<gene>
    <name evidence="5" type="ORF">UFOVP1666_80</name>
    <name evidence="2" type="ORF">UFOVP867_35</name>
    <name evidence="3" type="ORF">UFOVP913_163</name>
    <name evidence="4" type="ORF">UFOVP993_19</name>
</gene>
<protein>
    <submittedName>
        <fullName evidence="3">Uncharacterized protein</fullName>
    </submittedName>
</protein>
<dbReference type="EMBL" id="LR797534">
    <property type="protein sequence ID" value="CAB4223037.1"/>
    <property type="molecule type" value="Genomic_DNA"/>
</dbReference>
<proteinExistence type="predicted"/>
<organism evidence="3">
    <name type="scientific">uncultured Caudovirales phage</name>
    <dbReference type="NCBI Taxonomy" id="2100421"/>
    <lineage>
        <taxon>Viruses</taxon>
        <taxon>Duplodnaviria</taxon>
        <taxon>Heunggongvirae</taxon>
        <taxon>Uroviricota</taxon>
        <taxon>Caudoviricetes</taxon>
        <taxon>Peduoviridae</taxon>
        <taxon>Maltschvirus</taxon>
        <taxon>Maltschvirus maltsch</taxon>
    </lineage>
</organism>